<reference evidence="3" key="1">
    <citation type="journal article" date="2023" name="Nat. Commun.">
        <title>Diploid and tetraploid genomes of Acorus and the evolution of monocots.</title>
        <authorList>
            <person name="Ma L."/>
            <person name="Liu K.W."/>
            <person name="Li Z."/>
            <person name="Hsiao Y.Y."/>
            <person name="Qi Y."/>
            <person name="Fu T."/>
            <person name="Tang G.D."/>
            <person name="Zhang D."/>
            <person name="Sun W.H."/>
            <person name="Liu D.K."/>
            <person name="Li Y."/>
            <person name="Chen G.Z."/>
            <person name="Liu X.D."/>
            <person name="Liao X.Y."/>
            <person name="Jiang Y.T."/>
            <person name="Yu X."/>
            <person name="Hao Y."/>
            <person name="Huang J."/>
            <person name="Zhao X.W."/>
            <person name="Ke S."/>
            <person name="Chen Y.Y."/>
            <person name="Wu W.L."/>
            <person name="Hsu J.L."/>
            <person name="Lin Y.F."/>
            <person name="Huang M.D."/>
            <person name="Li C.Y."/>
            <person name="Huang L."/>
            <person name="Wang Z.W."/>
            <person name="Zhao X."/>
            <person name="Zhong W.Y."/>
            <person name="Peng D.H."/>
            <person name="Ahmad S."/>
            <person name="Lan S."/>
            <person name="Zhang J.S."/>
            <person name="Tsai W.C."/>
            <person name="Van de Peer Y."/>
            <person name="Liu Z.J."/>
        </authorList>
    </citation>
    <scope>NUCLEOTIDE SEQUENCE</scope>
    <source>
        <strain evidence="3">CP</strain>
    </source>
</reference>
<sequence length="472" mass="54363">MGKKKPKSRRKKPTRHDVSEGEGNFASGSRDESTSNVQNDSLGEQNDLCLTQSRHDASVCEGKSEEERDTDSSSSGYYVTEDFLKMAEVLLEGYLQIMTEPTREVNNFVYDTDESTDEEHIAIEQVLDLTHAQSGKICEGEAAIEQLKTRVTEQKKEITRLENMSKMDSKTLKHLRESMKALEEQKSELQSRLRSSEEEKEKLIAKAKVVADLQEEIWALQQYTDSATRRIKNLTGELENMTKLKEDQEDSRKCENAEHENEKNKLNQRLWGLEKQKKKLELDKVEANAKIEQLSINNQQVKEEVLRMTLKMSVNEDISEKLKKAKEELDDLKRGMKLKGEEIERMRCERVTKDEEVAALTCKLGALNNEIQQITKERNKLKGSNRQLWATNEGLKQVVQSKNAKMEELKIKAQECLNYERWWMSHVVGMLEGQVFAWMNNMGFIHSEWSGCLVELQSTRQSLATPSSISFE</sequence>
<proteinExistence type="predicted"/>
<name>A0AAV9DMN3_ACOCL</name>
<feature type="compositionally biased region" description="Basic and acidic residues" evidence="2">
    <location>
        <begin position="53"/>
        <end position="66"/>
    </location>
</feature>
<evidence type="ECO:0000256" key="2">
    <source>
        <dbReference type="SAM" id="MobiDB-lite"/>
    </source>
</evidence>
<dbReference type="Proteomes" id="UP001180020">
    <property type="component" value="Unassembled WGS sequence"/>
</dbReference>
<feature type="compositionally biased region" description="Polar residues" evidence="2">
    <location>
        <begin position="34"/>
        <end position="52"/>
    </location>
</feature>
<feature type="compositionally biased region" description="Basic residues" evidence="2">
    <location>
        <begin position="1"/>
        <end position="14"/>
    </location>
</feature>
<keyword evidence="1" id="KW-0175">Coiled coil</keyword>
<comment type="caution">
    <text evidence="3">The sequence shown here is derived from an EMBL/GenBank/DDBJ whole genome shotgun (WGS) entry which is preliminary data.</text>
</comment>
<gene>
    <name evidence="3" type="ORF">QJS10_CPB12g00909</name>
</gene>
<feature type="region of interest" description="Disordered" evidence="2">
    <location>
        <begin position="1"/>
        <end position="75"/>
    </location>
</feature>
<organism evidence="3 4">
    <name type="scientific">Acorus calamus</name>
    <name type="common">Sweet flag</name>
    <dbReference type="NCBI Taxonomy" id="4465"/>
    <lineage>
        <taxon>Eukaryota</taxon>
        <taxon>Viridiplantae</taxon>
        <taxon>Streptophyta</taxon>
        <taxon>Embryophyta</taxon>
        <taxon>Tracheophyta</taxon>
        <taxon>Spermatophyta</taxon>
        <taxon>Magnoliopsida</taxon>
        <taxon>Liliopsida</taxon>
        <taxon>Acoraceae</taxon>
        <taxon>Acorus</taxon>
    </lineage>
</organism>
<evidence type="ECO:0000256" key="1">
    <source>
        <dbReference type="SAM" id="Coils"/>
    </source>
</evidence>
<evidence type="ECO:0000313" key="4">
    <source>
        <dbReference type="Proteomes" id="UP001180020"/>
    </source>
</evidence>
<dbReference type="AlphaFoldDB" id="A0AAV9DMN3"/>
<dbReference type="EMBL" id="JAUJYO010000012">
    <property type="protein sequence ID" value="KAK1302365.1"/>
    <property type="molecule type" value="Genomic_DNA"/>
</dbReference>
<evidence type="ECO:0000313" key="3">
    <source>
        <dbReference type="EMBL" id="KAK1302365.1"/>
    </source>
</evidence>
<reference evidence="3" key="2">
    <citation type="submission" date="2023-06" db="EMBL/GenBank/DDBJ databases">
        <authorList>
            <person name="Ma L."/>
            <person name="Liu K.-W."/>
            <person name="Li Z."/>
            <person name="Hsiao Y.-Y."/>
            <person name="Qi Y."/>
            <person name="Fu T."/>
            <person name="Tang G."/>
            <person name="Zhang D."/>
            <person name="Sun W.-H."/>
            <person name="Liu D.-K."/>
            <person name="Li Y."/>
            <person name="Chen G.-Z."/>
            <person name="Liu X.-D."/>
            <person name="Liao X.-Y."/>
            <person name="Jiang Y.-T."/>
            <person name="Yu X."/>
            <person name="Hao Y."/>
            <person name="Huang J."/>
            <person name="Zhao X.-W."/>
            <person name="Ke S."/>
            <person name="Chen Y.-Y."/>
            <person name="Wu W.-L."/>
            <person name="Hsu J.-L."/>
            <person name="Lin Y.-F."/>
            <person name="Huang M.-D."/>
            <person name="Li C.-Y."/>
            <person name="Huang L."/>
            <person name="Wang Z.-W."/>
            <person name="Zhao X."/>
            <person name="Zhong W.-Y."/>
            <person name="Peng D.-H."/>
            <person name="Ahmad S."/>
            <person name="Lan S."/>
            <person name="Zhang J.-S."/>
            <person name="Tsai W.-C."/>
            <person name="Van De Peer Y."/>
            <person name="Liu Z.-J."/>
        </authorList>
    </citation>
    <scope>NUCLEOTIDE SEQUENCE</scope>
    <source>
        <strain evidence="3">CP</strain>
        <tissue evidence="3">Leaves</tissue>
    </source>
</reference>
<feature type="coiled-coil region" evidence="1">
    <location>
        <begin position="144"/>
        <end position="412"/>
    </location>
</feature>
<accession>A0AAV9DMN3</accession>
<protein>
    <submittedName>
        <fullName evidence="3">Uncharacterized protein</fullName>
    </submittedName>
</protein>
<keyword evidence="4" id="KW-1185">Reference proteome</keyword>